<proteinExistence type="predicted"/>
<gene>
    <name evidence="2" type="ORF">FJW01_04765</name>
</gene>
<dbReference type="Gene3D" id="3.40.50.720">
    <property type="entry name" value="NAD(P)-binding Rossmann-like Domain"/>
    <property type="match status" value="1"/>
</dbReference>
<dbReference type="InterPro" id="IPR051604">
    <property type="entry name" value="Ergot_Alk_Oxidoreductase"/>
</dbReference>
<dbReference type="InterPro" id="IPR016040">
    <property type="entry name" value="NAD(P)-bd_dom"/>
</dbReference>
<name>A0A506QKI1_9GAMM</name>
<reference evidence="2 3" key="1">
    <citation type="submission" date="2019-06" db="EMBL/GenBank/DDBJ databases">
        <title>Taxogenomics and systematics of the genus Pantoea.</title>
        <authorList>
            <person name="Tambong J.T."/>
        </authorList>
    </citation>
    <scope>NUCLEOTIDE SEQUENCE [LARGE SCALE GENOMIC DNA]</scope>
    <source>
        <strain evidence="2 3">LMG 24200</strain>
    </source>
</reference>
<dbReference type="CDD" id="cd05269">
    <property type="entry name" value="TMR_SDR_a"/>
    <property type="match status" value="1"/>
</dbReference>
<feature type="domain" description="NAD(P)-binding" evidence="1">
    <location>
        <begin position="9"/>
        <end position="144"/>
    </location>
</feature>
<dbReference type="SUPFAM" id="SSF51735">
    <property type="entry name" value="NAD(P)-binding Rossmann-fold domains"/>
    <property type="match status" value="1"/>
</dbReference>
<comment type="caution">
    <text evidence="2">The sequence shown here is derived from an EMBL/GenBank/DDBJ whole genome shotgun (WGS) entry which is preliminary data.</text>
</comment>
<evidence type="ECO:0000313" key="2">
    <source>
        <dbReference type="EMBL" id="TPV45578.1"/>
    </source>
</evidence>
<dbReference type="Proteomes" id="UP000317747">
    <property type="component" value="Unassembled WGS sequence"/>
</dbReference>
<accession>A0A506QKI1</accession>
<sequence>MTSKILITGATSSISSQVVHELLSQGIAVRALVRSPDKAEKIRQAGAEIIVGDLEKPETLQAAFNGIEQAFILTPPSDRASAQFSNALWAAKQAGVRYVARLSAFGADHDAPTINGRHHALSDSELMASNLAWTIIRPHFFMQNLMMAADGVNAKDKLYFALGEGRMGIIDSRDIGHFITCILTTTGHEGKIYTLTGPESISMHDVAADLSTVLGREIRYQPVMTGLALSDLRSKGADQYTLNVLHDYLVEYSRNWGDVVTDDYKNVTGNEPRTLKDFVQDHAELFHS</sequence>
<dbReference type="PANTHER" id="PTHR43162">
    <property type="match status" value="1"/>
</dbReference>
<dbReference type="RefSeq" id="WP_128087035.1">
    <property type="nucleotide sequence ID" value="NZ_CP071407.1"/>
</dbReference>
<dbReference type="PANTHER" id="PTHR43162:SF1">
    <property type="entry name" value="PRESTALK A DIFFERENTIATION PROTEIN A"/>
    <property type="match status" value="1"/>
</dbReference>
<dbReference type="EMBL" id="VHJA01000037">
    <property type="protein sequence ID" value="TPV45578.1"/>
    <property type="molecule type" value="Genomic_DNA"/>
</dbReference>
<dbReference type="OrthoDB" id="9774199at2"/>
<dbReference type="Gene3D" id="3.90.25.10">
    <property type="entry name" value="UDP-galactose 4-epimerase, domain 1"/>
    <property type="match status" value="1"/>
</dbReference>
<dbReference type="AlphaFoldDB" id="A0A506QKI1"/>
<protein>
    <submittedName>
        <fullName evidence="2">SDR family oxidoreductase</fullName>
    </submittedName>
</protein>
<dbReference type="InterPro" id="IPR036291">
    <property type="entry name" value="NAD(P)-bd_dom_sf"/>
</dbReference>
<dbReference type="Pfam" id="PF13460">
    <property type="entry name" value="NAD_binding_10"/>
    <property type="match status" value="1"/>
</dbReference>
<organism evidence="2 3">
    <name type="scientific">Pantoea deleyi</name>
    <dbReference type="NCBI Taxonomy" id="470932"/>
    <lineage>
        <taxon>Bacteria</taxon>
        <taxon>Pseudomonadati</taxon>
        <taxon>Pseudomonadota</taxon>
        <taxon>Gammaproteobacteria</taxon>
        <taxon>Enterobacterales</taxon>
        <taxon>Erwiniaceae</taxon>
        <taxon>Pantoea</taxon>
    </lineage>
</organism>
<evidence type="ECO:0000259" key="1">
    <source>
        <dbReference type="Pfam" id="PF13460"/>
    </source>
</evidence>
<keyword evidence="3" id="KW-1185">Reference proteome</keyword>
<evidence type="ECO:0000313" key="3">
    <source>
        <dbReference type="Proteomes" id="UP000317747"/>
    </source>
</evidence>